<feature type="compositionally biased region" description="Acidic residues" evidence="8">
    <location>
        <begin position="405"/>
        <end position="415"/>
    </location>
</feature>
<gene>
    <name evidence="9" type="primary">413720</name>
    <name evidence="11" type="synonym">LOC413720</name>
</gene>
<keyword evidence="10" id="KW-1185">Reference proteome</keyword>
<reference evidence="9" key="1">
    <citation type="submission" date="2021-01" db="UniProtKB">
        <authorList>
            <consortium name="EnsemblMetazoa"/>
        </authorList>
    </citation>
    <scope>IDENTIFICATION</scope>
    <source>
        <strain evidence="9">DH4</strain>
    </source>
</reference>
<dbReference type="AlphaFoldDB" id="A0A7M7R8G8"/>
<evidence type="ECO:0000256" key="1">
    <source>
        <dbReference type="ARBA" id="ARBA00004604"/>
    </source>
</evidence>
<evidence type="ECO:0000256" key="3">
    <source>
        <dbReference type="ARBA" id="ARBA00022517"/>
    </source>
</evidence>
<dbReference type="RefSeq" id="XP_397160.3">
    <property type="nucleotide sequence ID" value="XM_397160.6"/>
</dbReference>
<dbReference type="Proteomes" id="UP000005203">
    <property type="component" value="Linkage group LG7"/>
</dbReference>
<dbReference type="OrthoDB" id="441771at2759"/>
<dbReference type="PANTHER" id="PTHR23183">
    <property type="entry name" value="NOP14"/>
    <property type="match status" value="1"/>
</dbReference>
<reference evidence="11" key="2">
    <citation type="submission" date="2025-04" db="UniProtKB">
        <authorList>
            <consortium name="RefSeq"/>
        </authorList>
    </citation>
    <scope>IDENTIFICATION</scope>
    <source>
        <strain evidence="11">DH4</strain>
        <tissue evidence="11">Whole body</tissue>
    </source>
</reference>
<evidence type="ECO:0000313" key="10">
    <source>
        <dbReference type="Proteomes" id="UP000005203"/>
    </source>
</evidence>
<sequence length="902" mass="105904">MAKAKKKLLSEISQQKRDRRNEKSLNPFEVHINKIKQNVLGKKDKTDKGLPGVSRAKAIKKRKETLLQEYKLKNKSNLFLDKRIGEKNLFMNEEEKALARFAAERMKAHKKQSIYNLNDEEILTHKGQTLEEIEKFDDPRSDDEYSDDENRTGKLDNKFVSEAHFGGGILSKSESGKSRKDIIDELIAESKKRKAEKQKIREQTIDLTEKLDSEWRDLLPIMSATNKDIEEETIKMKVDDYDIAVRELKFEAKGMPSDKLKSEEDTIKEEKEKLEALEADRLARMKGLINNTNNEIKHKSADDLDDGFMLETINDEASDNEKNSIKSMQQFLNNEDTNDIENDNNDNDDNDNFSEDNLIINNDEKNIYTDTNDELNIIKMSGDIKERKKIKNFTESKLNKNFNEEVSENSEEDNLSDLKESEYSSEDEKNDKNDKKSKANLNVLELNSNIKIQEIRDDLLKRKEIMENARKELPYVYKSPENFEELQEFLQNRNADYQSIIIDRIIKCNHWSLNSINKEKLSNLFLFILQHLNNHAMEDDVESVVKCFQIVDRLSPFLYDLAHLNPENTKFVVQAIIKEKHKEFEKNKKKYPYLDTLIFFKLVSLIFPTSDFRHPITTPCLIFMSQILFRCQVKNKVDISKGLLICTLILEYTVLSKRFPPSVINFLRGIIYISTPKCLIQGIKMIPPFKKTGELSNLLILDEDQTNLDIDPINMLMKASDLVDGPLDDNFKIRALLTAINLLCEFKNHFEKLETVYSIFEPILKLLEANFFDKYPFKVKKCVERLRKELKELKNKKLEYLVVEKKKPKPLRLYEPRIETIYDSKKHKTMSKEKAEKEKLLHKYKKEMKGAIREIRRDRMFLAKLRIKQQIKNDEERKRKVKEIFGEAAMQQSELKKLKRKK</sequence>
<evidence type="ECO:0000256" key="8">
    <source>
        <dbReference type="SAM" id="MobiDB-lite"/>
    </source>
</evidence>
<comment type="similarity">
    <text evidence="2">Belongs to the NOP14 family.</text>
</comment>
<keyword evidence="4" id="KW-0698">rRNA processing</keyword>
<dbReference type="PANTHER" id="PTHR23183:SF0">
    <property type="entry name" value="NUCLEOLAR PROTEIN 14"/>
    <property type="match status" value="1"/>
</dbReference>
<feature type="coiled-coil region" evidence="7">
    <location>
        <begin position="827"/>
        <end position="854"/>
    </location>
</feature>
<evidence type="ECO:0000313" key="9">
    <source>
        <dbReference type="EnsemblMetazoa" id="XP_397160"/>
    </source>
</evidence>
<feature type="region of interest" description="Disordered" evidence="8">
    <location>
        <begin position="336"/>
        <end position="358"/>
    </location>
</feature>
<evidence type="ECO:0000256" key="4">
    <source>
        <dbReference type="ARBA" id="ARBA00022552"/>
    </source>
</evidence>
<evidence type="ECO:0000256" key="2">
    <source>
        <dbReference type="ARBA" id="ARBA00007466"/>
    </source>
</evidence>
<accession>A0A8B9B6E0</accession>
<feature type="compositionally biased region" description="Basic and acidic residues" evidence="8">
    <location>
        <begin position="14"/>
        <end position="23"/>
    </location>
</feature>
<comment type="subcellular location">
    <subcellularLocation>
        <location evidence="1">Nucleus</location>
        <location evidence="1">Nucleolus</location>
    </subcellularLocation>
</comment>
<dbReference type="OMA" id="KSCWPSL"/>
<dbReference type="GO" id="GO:0030490">
    <property type="term" value="P:maturation of SSU-rRNA"/>
    <property type="evidence" value="ECO:0007669"/>
    <property type="project" value="TreeGrafter"/>
</dbReference>
<evidence type="ECO:0000256" key="5">
    <source>
        <dbReference type="ARBA" id="ARBA00023242"/>
    </source>
</evidence>
<name>A0A7M7R8G8_APIME</name>
<dbReference type="GO" id="GO:0032040">
    <property type="term" value="C:small-subunit processome"/>
    <property type="evidence" value="ECO:0007669"/>
    <property type="project" value="InterPro"/>
</dbReference>
<evidence type="ECO:0000256" key="6">
    <source>
        <dbReference type="ARBA" id="ARBA00024695"/>
    </source>
</evidence>
<feature type="region of interest" description="Disordered" evidence="8">
    <location>
        <begin position="1"/>
        <end position="26"/>
    </location>
</feature>
<feature type="region of interest" description="Disordered" evidence="8">
    <location>
        <begin position="130"/>
        <end position="153"/>
    </location>
</feature>
<keyword evidence="7" id="KW-0175">Coiled coil</keyword>
<dbReference type="Pfam" id="PF04147">
    <property type="entry name" value="Nop14"/>
    <property type="match status" value="1"/>
</dbReference>
<keyword evidence="5" id="KW-0539">Nucleus</keyword>
<dbReference type="InterPro" id="IPR007276">
    <property type="entry name" value="Nop14"/>
</dbReference>
<comment type="function">
    <text evidence="6">Involved in nucleolar processing of pre-18S ribosomal RNA. Has a role in the nuclear export of 40S pre-ribosomal subunit to the cytoplasm.</text>
</comment>
<protein>
    <submittedName>
        <fullName evidence="11">Nucleolar protein 14 homolog</fullName>
    </submittedName>
</protein>
<dbReference type="EnsemblMetazoa" id="XM_397160">
    <property type="protein sequence ID" value="XP_397160"/>
    <property type="gene ID" value="LOC413720"/>
</dbReference>
<proteinExistence type="inferred from homology"/>
<feature type="region of interest" description="Disordered" evidence="8">
    <location>
        <begin position="402"/>
        <end position="436"/>
    </location>
</feature>
<evidence type="ECO:0000256" key="7">
    <source>
        <dbReference type="SAM" id="Coils"/>
    </source>
</evidence>
<organism evidence="9">
    <name type="scientific">Apis mellifera</name>
    <name type="common">Honeybee</name>
    <dbReference type="NCBI Taxonomy" id="7460"/>
    <lineage>
        <taxon>Eukaryota</taxon>
        <taxon>Metazoa</taxon>
        <taxon>Ecdysozoa</taxon>
        <taxon>Arthropoda</taxon>
        <taxon>Hexapoda</taxon>
        <taxon>Insecta</taxon>
        <taxon>Pterygota</taxon>
        <taxon>Neoptera</taxon>
        <taxon>Endopterygota</taxon>
        <taxon>Hymenoptera</taxon>
        <taxon>Apocrita</taxon>
        <taxon>Aculeata</taxon>
        <taxon>Apoidea</taxon>
        <taxon>Anthophila</taxon>
        <taxon>Apidae</taxon>
        <taxon>Apis</taxon>
    </lineage>
</organism>
<keyword evidence="3" id="KW-0690">Ribosome biogenesis</keyword>
<evidence type="ECO:0000313" key="11">
    <source>
        <dbReference type="RefSeq" id="XP_397160.3"/>
    </source>
</evidence>
<dbReference type="GO" id="GO:0030692">
    <property type="term" value="C:Noc4p-Nop14p complex"/>
    <property type="evidence" value="ECO:0007669"/>
    <property type="project" value="TreeGrafter"/>
</dbReference>
<feature type="compositionally biased region" description="Acidic residues" evidence="8">
    <location>
        <begin position="336"/>
        <end position="354"/>
    </location>
</feature>
<feature type="compositionally biased region" description="Basic and acidic residues" evidence="8">
    <location>
        <begin position="416"/>
        <end position="436"/>
    </location>
</feature>
<accession>A0A7M7R8G8</accession>
<dbReference type="KEGG" id="ame:413720"/>